<proteinExistence type="predicted"/>
<keyword evidence="1" id="KW-0812">Transmembrane</keyword>
<reference evidence="2 3" key="1">
    <citation type="submission" date="2013-10" db="EMBL/GenBank/DDBJ databases">
        <title>Whole Genome Shotgun Sequence of Pseudomonas taiwanensis SJ9.</title>
        <authorList>
            <person name="Hong S.-J."/>
            <person name="Shin J.-H."/>
        </authorList>
    </citation>
    <scope>NUCLEOTIDE SEQUENCE [LARGE SCALE GENOMIC DNA]</scope>
    <source>
        <strain evidence="2 3">SJ9</strain>
    </source>
</reference>
<protein>
    <submittedName>
        <fullName evidence="2">Uncharacterized protein</fullName>
    </submittedName>
</protein>
<feature type="transmembrane region" description="Helical" evidence="1">
    <location>
        <begin position="43"/>
        <end position="64"/>
    </location>
</feature>
<keyword evidence="1" id="KW-0472">Membrane</keyword>
<comment type="caution">
    <text evidence="2">The sequence shown here is derived from an EMBL/GenBank/DDBJ whole genome shotgun (WGS) entry which is preliminary data.</text>
</comment>
<dbReference type="RefSeq" id="WP_023663295.1">
    <property type="nucleotide sequence ID" value="NZ_AXUP01000532.1"/>
</dbReference>
<organism evidence="2 3">
    <name type="scientific">Pseudomonas taiwanensis SJ9</name>
    <dbReference type="NCBI Taxonomy" id="1388762"/>
    <lineage>
        <taxon>Bacteria</taxon>
        <taxon>Pseudomonadati</taxon>
        <taxon>Pseudomonadota</taxon>
        <taxon>Gammaproteobacteria</taxon>
        <taxon>Pseudomonadales</taxon>
        <taxon>Pseudomonadaceae</taxon>
        <taxon>Pseudomonas</taxon>
    </lineage>
</organism>
<gene>
    <name evidence="2" type="ORF">O164_29580</name>
</gene>
<dbReference type="Proteomes" id="UP000018511">
    <property type="component" value="Unassembled WGS sequence"/>
</dbReference>
<dbReference type="EMBL" id="AXUP01000532">
    <property type="protein sequence ID" value="ESW36471.1"/>
    <property type="molecule type" value="Genomic_DNA"/>
</dbReference>
<evidence type="ECO:0000256" key="1">
    <source>
        <dbReference type="SAM" id="Phobius"/>
    </source>
</evidence>
<name>V7D5B4_9PSED</name>
<accession>V7D5B4</accession>
<evidence type="ECO:0000313" key="2">
    <source>
        <dbReference type="EMBL" id="ESW36471.1"/>
    </source>
</evidence>
<sequence length="126" mass="14066">MAYLFGELTHALCCLVQVLRQPETVLALQCSCRRTRTFLERIKLIGCVIAVMFELLAAFVPGLAKQRTGVVDKGMLLGATGWRCRTLIGLVHRFALEADCWVSAAFIGAFIRGTQVRWQEFSVCDL</sequence>
<dbReference type="AlphaFoldDB" id="V7D5B4"/>
<keyword evidence="1" id="KW-1133">Transmembrane helix</keyword>
<evidence type="ECO:0000313" key="3">
    <source>
        <dbReference type="Proteomes" id="UP000018511"/>
    </source>
</evidence>